<sequence>MTYSVAMTHNVFSFFTFKPYAHARFTTICLLCLGANSYAQDDLPLLDLDTPVRLNFSGSWEKDFARSDNWEDELNRVMRMRQEQAAAQAAGIRPLSRPRVSIGNINLGSSRSRLGIVNLARVAEYISRQTTMEIIQDRNQVRIERKGEAPLICGMETGPTQSFSSPHGSEFCGWNRLQLIFEITLPEELYITHQFSVSANGSSLQIITSIQSDNGIPFNLRQTYSKYDAPPDEYNCIQTISRGRVCSQRTPLD</sequence>
<gene>
    <name evidence="1" type="ORF">METZ01_LOCUS32343</name>
</gene>
<dbReference type="EMBL" id="UINC01001388">
    <property type="protein sequence ID" value="SUZ79489.1"/>
    <property type="molecule type" value="Genomic_DNA"/>
</dbReference>
<name>A0A381QM11_9ZZZZ</name>
<protein>
    <submittedName>
        <fullName evidence="1">Uncharacterized protein</fullName>
    </submittedName>
</protein>
<evidence type="ECO:0000313" key="1">
    <source>
        <dbReference type="EMBL" id="SUZ79489.1"/>
    </source>
</evidence>
<proteinExistence type="predicted"/>
<accession>A0A381QM11</accession>
<dbReference type="AlphaFoldDB" id="A0A381QM11"/>
<organism evidence="1">
    <name type="scientific">marine metagenome</name>
    <dbReference type="NCBI Taxonomy" id="408172"/>
    <lineage>
        <taxon>unclassified sequences</taxon>
        <taxon>metagenomes</taxon>
        <taxon>ecological metagenomes</taxon>
    </lineage>
</organism>
<reference evidence="1" key="1">
    <citation type="submission" date="2018-05" db="EMBL/GenBank/DDBJ databases">
        <authorList>
            <person name="Lanie J.A."/>
            <person name="Ng W.-L."/>
            <person name="Kazmierczak K.M."/>
            <person name="Andrzejewski T.M."/>
            <person name="Davidsen T.M."/>
            <person name="Wayne K.J."/>
            <person name="Tettelin H."/>
            <person name="Glass J.I."/>
            <person name="Rusch D."/>
            <person name="Podicherti R."/>
            <person name="Tsui H.-C.T."/>
            <person name="Winkler M.E."/>
        </authorList>
    </citation>
    <scope>NUCLEOTIDE SEQUENCE</scope>
</reference>